<comment type="caution">
    <text evidence="1">The sequence shown here is derived from an EMBL/GenBank/DDBJ whole genome shotgun (WGS) entry which is preliminary data.</text>
</comment>
<dbReference type="Pfam" id="PF07485">
    <property type="entry name" value="DUF1529"/>
    <property type="match status" value="1"/>
</dbReference>
<protein>
    <submittedName>
        <fullName evidence="1">Uncharacterized protein</fullName>
    </submittedName>
</protein>
<dbReference type="RefSeq" id="WP_005004969.1">
    <property type="nucleotide sequence ID" value="NZ_CH672427.1"/>
</dbReference>
<dbReference type="STRING" id="314278.NB231_16988"/>
<dbReference type="InterPro" id="IPR011094">
    <property type="entry name" value="Uncharacterised_LppY/LpqO"/>
</dbReference>
<dbReference type="Proteomes" id="UP000003374">
    <property type="component" value="Unassembled WGS sequence"/>
</dbReference>
<dbReference type="HOGENOM" id="CLU_2650771_0_0_6"/>
<proteinExistence type="predicted"/>
<sequence length="76" mass="8039">MTTQGLFYAHRRTGADDGACGCRQGGVGFDQGDPGCQHMIGEQPAYYFTHFWGKGPAAELARGFKAALEAQAGADN</sequence>
<gene>
    <name evidence="1" type="ORF">NB231_16988</name>
</gene>
<dbReference type="AlphaFoldDB" id="A4BMJ8"/>
<name>A4BMJ8_9GAMM</name>
<keyword evidence="2" id="KW-1185">Reference proteome</keyword>
<organism evidence="1 2">
    <name type="scientific">Nitrococcus mobilis Nb-231</name>
    <dbReference type="NCBI Taxonomy" id="314278"/>
    <lineage>
        <taxon>Bacteria</taxon>
        <taxon>Pseudomonadati</taxon>
        <taxon>Pseudomonadota</taxon>
        <taxon>Gammaproteobacteria</taxon>
        <taxon>Chromatiales</taxon>
        <taxon>Ectothiorhodospiraceae</taxon>
        <taxon>Nitrococcus</taxon>
    </lineage>
</organism>
<reference evidence="1 2" key="1">
    <citation type="submission" date="2006-02" db="EMBL/GenBank/DDBJ databases">
        <authorList>
            <person name="Waterbury J."/>
            <person name="Ferriera S."/>
            <person name="Johnson J."/>
            <person name="Kravitz S."/>
            <person name="Halpern A."/>
            <person name="Remington K."/>
            <person name="Beeson K."/>
            <person name="Tran B."/>
            <person name="Rogers Y.-H."/>
            <person name="Friedman R."/>
            <person name="Venter J.C."/>
        </authorList>
    </citation>
    <scope>NUCLEOTIDE SEQUENCE [LARGE SCALE GENOMIC DNA]</scope>
    <source>
        <strain evidence="1 2">Nb-231</strain>
    </source>
</reference>
<evidence type="ECO:0000313" key="2">
    <source>
        <dbReference type="Proteomes" id="UP000003374"/>
    </source>
</evidence>
<evidence type="ECO:0000313" key="1">
    <source>
        <dbReference type="EMBL" id="EAR23536.1"/>
    </source>
</evidence>
<accession>A4BMJ8</accession>
<dbReference type="EMBL" id="AAOF01000001">
    <property type="protein sequence ID" value="EAR23536.1"/>
    <property type="molecule type" value="Genomic_DNA"/>
</dbReference>